<evidence type="ECO:0000313" key="11">
    <source>
        <dbReference type="EMBL" id="AOR37618.1"/>
    </source>
</evidence>
<feature type="modified residue" description="N6-(pyridoxal phosphate)lysine" evidence="8 9">
    <location>
        <position position="270"/>
    </location>
</feature>
<dbReference type="SUPFAM" id="SSF53383">
    <property type="entry name" value="PLP-dependent transferases"/>
    <property type="match status" value="1"/>
</dbReference>
<dbReference type="GO" id="GO:0001717">
    <property type="term" value="P:conversion of seryl-tRNAsec to selenocys-tRNAsec"/>
    <property type="evidence" value="ECO:0007669"/>
    <property type="project" value="UniProtKB-UniRule"/>
</dbReference>
<dbReference type="GO" id="GO:0005737">
    <property type="term" value="C:cytoplasm"/>
    <property type="evidence" value="ECO:0007669"/>
    <property type="project" value="UniProtKB-SubCell"/>
</dbReference>
<dbReference type="InterPro" id="IPR004534">
    <property type="entry name" value="SelA_trans"/>
</dbReference>
<dbReference type="NCBIfam" id="TIGR00474">
    <property type="entry name" value="selA"/>
    <property type="match status" value="1"/>
</dbReference>
<dbReference type="Gene3D" id="3.40.640.10">
    <property type="entry name" value="Type I PLP-dependent aspartate aminotransferase-like (Major domain)"/>
    <property type="match status" value="1"/>
</dbReference>
<dbReference type="PANTHER" id="PTHR32328">
    <property type="entry name" value="L-SERYL-TRNA(SEC) SELENIUM TRANSFERASE"/>
    <property type="match status" value="1"/>
</dbReference>
<sequence>MPRTDRLLRDPRLSVAVERLGVDVVKGAVREAQRRAREGRIPPEDVPETALALLPGTACGLRPVINATGVLLHTNLGRATLSAAARQAVQEAAGPTDVELDLATGVRARRGRSALAALRGRVPSAGAAHVVNNGAAALVLAATALAAGREVVVSRGEMVEIGDGFRLPDLLVSTGARLREVGTTNRTSAADYAAVIGPDTGFVLKVHPSNFRITGFTRSAQTAELTGLGVPVVVDIGSGLLAPHPALPDEPDAETQLRAGASLVTASGDKLLGGPQCGLLLGDPDLVTALARHPLARALRVDKLTLAALKATLTGPPTPTARALTADPARLRTRADRLAHGLAADGIDVRAVASAATVGGGGAPGVTLPSAALSLPEPYAAALRTGSVPVVGRLESGRCLLDLRAVPEQDDERLAQAVRSVRPGGEGRA</sequence>
<dbReference type="RefSeq" id="WP_069784106.1">
    <property type="nucleotide sequence ID" value="NZ_CP017248.1"/>
</dbReference>
<gene>
    <name evidence="8" type="primary">selA</name>
    <name evidence="11" type="ORF">BFF78_39820</name>
</gene>
<reference evidence="12" key="1">
    <citation type="submission" date="2016-09" db="EMBL/GenBank/DDBJ databases">
        <title>Streptomyces puniciscabiei strain:TW1S1 Genome sequencing and assembly.</title>
        <authorList>
            <person name="Kim M.-K."/>
            <person name="Kim S.B."/>
        </authorList>
    </citation>
    <scope>NUCLEOTIDE SEQUENCE [LARGE SCALE GENOMIC DNA]</scope>
    <source>
        <strain evidence="12">TW1S1</strain>
    </source>
</reference>
<keyword evidence="4 8" id="KW-0663">Pyridoxal phosphate</keyword>
<dbReference type="KEGG" id="spun:BFF78_39820"/>
<comment type="pathway">
    <text evidence="8">Aminoacyl-tRNA biosynthesis; selenocysteinyl-tRNA(Sec) biosynthesis; selenocysteinyl-tRNA(Sec) from L-seryl-tRNA(Sec) (bacterial route): step 1/1.</text>
</comment>
<evidence type="ECO:0000256" key="7">
    <source>
        <dbReference type="ARBA" id="ARBA00044507"/>
    </source>
</evidence>
<accession>A0A1D7YPY1</accession>
<dbReference type="HAMAP" id="MF_00423">
    <property type="entry name" value="SelA"/>
    <property type="match status" value="1"/>
</dbReference>
<dbReference type="GO" id="GO:0001514">
    <property type="term" value="P:selenocysteine incorporation"/>
    <property type="evidence" value="ECO:0007669"/>
    <property type="project" value="UniProtKB-UniRule"/>
</dbReference>
<dbReference type="Gene3D" id="3.90.1150.180">
    <property type="match status" value="1"/>
</dbReference>
<dbReference type="Pfam" id="PF12390">
    <property type="entry name" value="Se-cys_synth_N"/>
    <property type="match status" value="1"/>
</dbReference>
<evidence type="ECO:0000256" key="5">
    <source>
        <dbReference type="ARBA" id="ARBA00022917"/>
    </source>
</evidence>
<keyword evidence="6 8" id="KW-0711">Selenium</keyword>
<keyword evidence="3 8" id="KW-0808">Transferase</keyword>
<evidence type="ECO:0000256" key="2">
    <source>
        <dbReference type="ARBA" id="ARBA00022490"/>
    </source>
</evidence>
<comment type="subcellular location">
    <subcellularLocation>
        <location evidence="8">Cytoplasm</location>
    </subcellularLocation>
</comment>
<keyword evidence="5 8" id="KW-0648">Protein biosynthesis</keyword>
<feature type="domain" description="L-seryl-tRNA selenium transferase N-terminal" evidence="10">
    <location>
        <begin position="2"/>
        <end position="37"/>
    </location>
</feature>
<dbReference type="InterPro" id="IPR015424">
    <property type="entry name" value="PyrdxlP-dep_Trfase"/>
</dbReference>
<comment type="cofactor">
    <cofactor evidence="1 8 9">
        <name>pyridoxal 5'-phosphate</name>
        <dbReference type="ChEBI" id="CHEBI:597326"/>
    </cofactor>
</comment>
<dbReference type="PANTHER" id="PTHR32328:SF0">
    <property type="entry name" value="L-SERYL-TRNA(SEC) SELENIUM TRANSFERASE"/>
    <property type="match status" value="1"/>
</dbReference>
<evidence type="ECO:0000256" key="6">
    <source>
        <dbReference type="ARBA" id="ARBA00023266"/>
    </source>
</evidence>
<dbReference type="EC" id="2.9.1.1" evidence="8"/>
<evidence type="ECO:0000256" key="9">
    <source>
        <dbReference type="PIRSR" id="PIRSR618319-50"/>
    </source>
</evidence>
<evidence type="ECO:0000256" key="1">
    <source>
        <dbReference type="ARBA" id="ARBA00001933"/>
    </source>
</evidence>
<comment type="catalytic activity">
    <reaction evidence="8">
        <text>L-seryl-tRNA(Sec) + selenophosphate + H(+) = L-selenocysteinyl-tRNA(Sec) + phosphate</text>
        <dbReference type="Rhea" id="RHEA:22728"/>
        <dbReference type="Rhea" id="RHEA-COMP:9742"/>
        <dbReference type="Rhea" id="RHEA-COMP:9743"/>
        <dbReference type="ChEBI" id="CHEBI:15378"/>
        <dbReference type="ChEBI" id="CHEBI:16144"/>
        <dbReference type="ChEBI" id="CHEBI:43474"/>
        <dbReference type="ChEBI" id="CHEBI:78533"/>
        <dbReference type="ChEBI" id="CHEBI:78573"/>
        <dbReference type="EC" id="2.9.1.1"/>
    </reaction>
</comment>
<dbReference type="Pfam" id="PF03841">
    <property type="entry name" value="SelA"/>
    <property type="match status" value="1"/>
</dbReference>
<evidence type="ECO:0000256" key="4">
    <source>
        <dbReference type="ARBA" id="ARBA00022898"/>
    </source>
</evidence>
<evidence type="ECO:0000256" key="3">
    <source>
        <dbReference type="ARBA" id="ARBA00022679"/>
    </source>
</evidence>
<keyword evidence="12" id="KW-1185">Reference proteome</keyword>
<comment type="function">
    <text evidence="8">Converts seryl-tRNA(Sec) to selenocysteinyl-tRNA(Sec) required for selenoprotein biosynthesis.</text>
</comment>
<dbReference type="EMBL" id="CP017248">
    <property type="protein sequence ID" value="AOR37618.1"/>
    <property type="molecule type" value="Genomic_DNA"/>
</dbReference>
<dbReference type="AlphaFoldDB" id="A0A1D7YPY1"/>
<dbReference type="InterPro" id="IPR025862">
    <property type="entry name" value="SelA_trans_N_dom"/>
</dbReference>
<evidence type="ECO:0000259" key="10">
    <source>
        <dbReference type="Pfam" id="PF12390"/>
    </source>
</evidence>
<dbReference type="Proteomes" id="UP000094960">
    <property type="component" value="Chromosome"/>
</dbReference>
<evidence type="ECO:0000256" key="8">
    <source>
        <dbReference type="HAMAP-Rule" id="MF_00423"/>
    </source>
</evidence>
<protein>
    <recommendedName>
        <fullName evidence="8">L-seryl-tRNA(Sec) selenium transferase</fullName>
        <ecNumber evidence="8">2.9.1.1</ecNumber>
    </recommendedName>
    <alternativeName>
        <fullName evidence="8">Selenocysteine synthase</fullName>
        <shortName evidence="8">Sec synthase</shortName>
    </alternativeName>
    <alternativeName>
        <fullName evidence="8">Selenocysteinyl-tRNA(Sec) synthase</fullName>
    </alternativeName>
</protein>
<organism evidence="11 12">
    <name type="scientific">Streptomyces fodineus</name>
    <dbReference type="NCBI Taxonomy" id="1904616"/>
    <lineage>
        <taxon>Bacteria</taxon>
        <taxon>Bacillati</taxon>
        <taxon>Actinomycetota</taxon>
        <taxon>Actinomycetes</taxon>
        <taxon>Kitasatosporales</taxon>
        <taxon>Streptomycetaceae</taxon>
        <taxon>Streptomyces</taxon>
    </lineage>
</organism>
<dbReference type="InterPro" id="IPR018319">
    <property type="entry name" value="SelA-like"/>
</dbReference>
<dbReference type="UniPathway" id="UPA00906">
    <property type="reaction ID" value="UER00896"/>
</dbReference>
<keyword evidence="2 8" id="KW-0963">Cytoplasm</keyword>
<comment type="similarity">
    <text evidence="7 8">Belongs to the SelA family.</text>
</comment>
<dbReference type="InterPro" id="IPR015421">
    <property type="entry name" value="PyrdxlP-dep_Trfase_major"/>
</dbReference>
<dbReference type="GO" id="GO:0004125">
    <property type="term" value="F:L-seryl-tRNA(Sec) selenium transferase activity"/>
    <property type="evidence" value="ECO:0007669"/>
    <property type="project" value="UniProtKB-UniRule"/>
</dbReference>
<evidence type="ECO:0000313" key="12">
    <source>
        <dbReference type="Proteomes" id="UP000094960"/>
    </source>
</evidence>
<proteinExistence type="inferred from homology"/>
<name>A0A1D7YPY1_9ACTN</name>